<dbReference type="GO" id="GO:0006260">
    <property type="term" value="P:DNA replication"/>
    <property type="evidence" value="ECO:0007669"/>
    <property type="project" value="UniProtKB-KW"/>
</dbReference>
<evidence type="ECO:0000313" key="7">
    <source>
        <dbReference type="Proteomes" id="UP000011137"/>
    </source>
</evidence>
<evidence type="ECO:0000256" key="2">
    <source>
        <dbReference type="ARBA" id="ARBA00022741"/>
    </source>
</evidence>
<dbReference type="KEGG" id="vg:14477328"/>
<dbReference type="EMBL" id="KC117377">
    <property type="protein sequence ID" value="AGC34456.1"/>
    <property type="molecule type" value="Genomic_DNA"/>
</dbReference>
<organism evidence="6 7">
    <name type="scientific">Haloarcula vallismortis tailed virus 1</name>
    <dbReference type="NCBI Taxonomy" id="1262528"/>
    <lineage>
        <taxon>Viruses</taxon>
        <taxon>Duplodnaviria</taxon>
        <taxon>Heunggongvirae</taxon>
        <taxon>Uroviricota</taxon>
        <taxon>Caudoviricetes</taxon>
        <taxon>Thumleimavirales</taxon>
        <taxon>Druskaviridae</taxon>
        <taxon>Tredecimvirus</taxon>
        <taxon>Tredecimvirus thailandense</taxon>
        <taxon>Tredecimvirus HVTV1</taxon>
    </lineage>
</organism>
<keyword evidence="7" id="KW-1185">Reference proteome</keyword>
<dbReference type="CDD" id="cd18140">
    <property type="entry name" value="HLD_clamp_RFC"/>
    <property type="match status" value="1"/>
</dbReference>
<dbReference type="InterPro" id="IPR003959">
    <property type="entry name" value="ATPase_AAA_core"/>
</dbReference>
<dbReference type="Proteomes" id="UP000011137">
    <property type="component" value="Segment"/>
</dbReference>
<dbReference type="SUPFAM" id="SSF52540">
    <property type="entry name" value="P-loop containing nucleoside triphosphate hydrolases"/>
    <property type="match status" value="1"/>
</dbReference>
<keyword evidence="3" id="KW-0067">ATP-binding</keyword>
<evidence type="ECO:0000256" key="1">
    <source>
        <dbReference type="ARBA" id="ARBA00022705"/>
    </source>
</evidence>
<gene>
    <name evidence="6" type="primary">87</name>
    <name evidence="6" type="ORF">HVTV1_87</name>
</gene>
<feature type="domain" description="ATPase AAA-type core" evidence="5">
    <location>
        <begin position="47"/>
        <end position="150"/>
    </location>
</feature>
<dbReference type="GO" id="GO:0016887">
    <property type="term" value="F:ATP hydrolysis activity"/>
    <property type="evidence" value="ECO:0007669"/>
    <property type="project" value="InterPro"/>
</dbReference>
<feature type="compositionally biased region" description="Polar residues" evidence="4">
    <location>
        <begin position="1"/>
        <end position="10"/>
    </location>
</feature>
<dbReference type="InterPro" id="IPR027417">
    <property type="entry name" value="P-loop_NTPase"/>
</dbReference>
<dbReference type="CDD" id="cd00009">
    <property type="entry name" value="AAA"/>
    <property type="match status" value="1"/>
</dbReference>
<feature type="region of interest" description="Disordered" evidence="4">
    <location>
        <begin position="1"/>
        <end position="22"/>
    </location>
</feature>
<reference evidence="6 7" key="1">
    <citation type="journal article" date="2013" name="J. Virol.">
        <title>Insights into head-tailed viruses infecting extremely halophilic archaea.</title>
        <authorList>
            <person name="Pietila M.K."/>
            <person name="Laurinmaki P."/>
            <person name="Russell D.A."/>
            <person name="Ko C.C."/>
            <person name="Jacobs-Sera D."/>
            <person name="Butcher S.J."/>
            <person name="Bamford D.H."/>
            <person name="Hendrix R.W."/>
        </authorList>
    </citation>
    <scope>NUCLEOTIDE SEQUENCE [LARGE SCALE GENOMIC DNA]</scope>
</reference>
<dbReference type="RefSeq" id="YP_007378992.1">
    <property type="nucleotide sequence ID" value="NC_020158.1"/>
</dbReference>
<sequence length="417" mass="47114">MTQNTSSNSWVEKHRPQSFSELQGNNAALKRIREWADEWEPGDQGQLLVGPPGTGKTTTAYVVSDQLGMPLNQINASSARKTDDIRDMAASIEASPADGNRQLVLLDEVDGWHHAANKQPLYDALDSPANPIILTANEEYDVPDGIKNRVNSEDFKLGKRSRAAKIREIAEKEGVELDEHDEERLAQRPDLRSAINDLQMMAESDVPLGFDDREWDEGEFDAIPEILGGDKYAGNNISPDQLVIWLDQAVAKEFRGLEAGVAYDCLARADKWLGRAQSTRNYRYWKYAGALARMVPEVRLTEAYSGYIPGLFPEWYRHSLDKASGDTATARVYRKLKDYDGTTYKFSGSFIHFKNVMLDLLRDLDVEERRQIALQHRLEGDELEVLDLDKNAYEDWATGEDSSVQEYESKSQSVLDF</sequence>
<dbReference type="GO" id="GO:0005524">
    <property type="term" value="F:ATP binding"/>
    <property type="evidence" value="ECO:0007669"/>
    <property type="project" value="UniProtKB-KW"/>
</dbReference>
<evidence type="ECO:0000313" key="6">
    <source>
        <dbReference type="EMBL" id="AGC34456.1"/>
    </source>
</evidence>
<keyword evidence="2" id="KW-0547">Nucleotide-binding</keyword>
<proteinExistence type="predicted"/>
<evidence type="ECO:0000259" key="5">
    <source>
        <dbReference type="Pfam" id="PF00004"/>
    </source>
</evidence>
<dbReference type="PANTHER" id="PTHR23389:SF6">
    <property type="entry name" value="REPLICATION FACTOR C SUBUNIT 1"/>
    <property type="match status" value="1"/>
</dbReference>
<dbReference type="PANTHER" id="PTHR23389">
    <property type="entry name" value="CHROMOSOME TRANSMISSION FIDELITY FACTOR 18"/>
    <property type="match status" value="1"/>
</dbReference>
<name>L7THY8_9CAUD</name>
<evidence type="ECO:0000256" key="4">
    <source>
        <dbReference type="SAM" id="MobiDB-lite"/>
    </source>
</evidence>
<dbReference type="GeneID" id="14477328"/>
<keyword evidence="1" id="KW-0235">DNA replication</keyword>
<protein>
    <submittedName>
        <fullName evidence="6">Replication factor C large subunit</fullName>
    </submittedName>
</protein>
<dbReference type="OrthoDB" id="5625at10239"/>
<evidence type="ECO:0000256" key="3">
    <source>
        <dbReference type="ARBA" id="ARBA00022840"/>
    </source>
</evidence>
<dbReference type="Gene3D" id="3.40.50.300">
    <property type="entry name" value="P-loop containing nucleotide triphosphate hydrolases"/>
    <property type="match status" value="1"/>
</dbReference>
<dbReference type="InterPro" id="IPR047854">
    <property type="entry name" value="RFC_lid"/>
</dbReference>
<accession>L7THY8</accession>
<dbReference type="Pfam" id="PF00004">
    <property type="entry name" value="AAA"/>
    <property type="match status" value="1"/>
</dbReference>